<evidence type="ECO:0000313" key="2">
    <source>
        <dbReference type="Proteomes" id="UP000054032"/>
    </source>
</evidence>
<accession>W6YQ03</accession>
<dbReference type="KEGG" id="bor:COCMIDRAFT_106104"/>
<protein>
    <submittedName>
        <fullName evidence="1">Uncharacterized protein</fullName>
    </submittedName>
</protein>
<evidence type="ECO:0000313" key="1">
    <source>
        <dbReference type="EMBL" id="EUC41477.1"/>
    </source>
</evidence>
<organism evidence="1 2">
    <name type="scientific">Bipolaris oryzae ATCC 44560</name>
    <dbReference type="NCBI Taxonomy" id="930090"/>
    <lineage>
        <taxon>Eukaryota</taxon>
        <taxon>Fungi</taxon>
        <taxon>Dikarya</taxon>
        <taxon>Ascomycota</taxon>
        <taxon>Pezizomycotina</taxon>
        <taxon>Dothideomycetes</taxon>
        <taxon>Pleosporomycetidae</taxon>
        <taxon>Pleosporales</taxon>
        <taxon>Pleosporineae</taxon>
        <taxon>Pleosporaceae</taxon>
        <taxon>Bipolaris</taxon>
    </lineage>
</organism>
<dbReference type="AlphaFoldDB" id="W6YQ03"/>
<dbReference type="RefSeq" id="XP_007692017.1">
    <property type="nucleotide sequence ID" value="XM_007693827.1"/>
</dbReference>
<keyword evidence="2" id="KW-1185">Reference proteome</keyword>
<proteinExistence type="predicted"/>
<dbReference type="Proteomes" id="UP000054032">
    <property type="component" value="Unassembled WGS sequence"/>
</dbReference>
<reference evidence="1 2" key="1">
    <citation type="journal article" date="2013" name="PLoS Genet.">
        <title>Comparative genome structure, secondary metabolite, and effector coding capacity across Cochliobolus pathogens.</title>
        <authorList>
            <person name="Condon B.J."/>
            <person name="Leng Y."/>
            <person name="Wu D."/>
            <person name="Bushley K.E."/>
            <person name="Ohm R.A."/>
            <person name="Otillar R."/>
            <person name="Martin J."/>
            <person name="Schackwitz W."/>
            <person name="Grimwood J."/>
            <person name="MohdZainudin N."/>
            <person name="Xue C."/>
            <person name="Wang R."/>
            <person name="Manning V.A."/>
            <person name="Dhillon B."/>
            <person name="Tu Z.J."/>
            <person name="Steffenson B.J."/>
            <person name="Salamov A."/>
            <person name="Sun H."/>
            <person name="Lowry S."/>
            <person name="LaButti K."/>
            <person name="Han J."/>
            <person name="Copeland A."/>
            <person name="Lindquist E."/>
            <person name="Barry K."/>
            <person name="Schmutz J."/>
            <person name="Baker S.E."/>
            <person name="Ciuffetti L.M."/>
            <person name="Grigoriev I.V."/>
            <person name="Zhong S."/>
            <person name="Turgeon B.G."/>
        </authorList>
    </citation>
    <scope>NUCLEOTIDE SEQUENCE [LARGE SCALE GENOMIC DNA]</scope>
    <source>
        <strain evidence="1 2">ATCC 44560</strain>
    </source>
</reference>
<dbReference type="HOGENOM" id="CLU_2020639_0_0_1"/>
<sequence>LLIASSVTPLSPSPPLSYSQVVIWVSATYTTQTGSRVMDSRRRQKDKNGSARVGIAKKSAEKCGLEMPSSTTHHDCRNVQHYQPLHVEPINRRIWSLGVRRISQQPIQTCESVLVDMSMSIRY</sequence>
<gene>
    <name evidence="1" type="ORF">COCMIDRAFT_106104</name>
</gene>
<feature type="non-terminal residue" evidence="1">
    <location>
        <position position="1"/>
    </location>
</feature>
<name>W6YQ03_COCMI</name>
<dbReference type="EMBL" id="KI964101">
    <property type="protein sequence ID" value="EUC41477.1"/>
    <property type="molecule type" value="Genomic_DNA"/>
</dbReference>
<dbReference type="GeneID" id="19118801"/>